<dbReference type="InterPro" id="IPR015985">
    <property type="entry name" value="TehB-like_dom"/>
</dbReference>
<keyword evidence="2" id="KW-0489">Methyltransferase</keyword>
<evidence type="ECO:0000259" key="1">
    <source>
        <dbReference type="Pfam" id="PF03848"/>
    </source>
</evidence>
<dbReference type="GO" id="GO:0046690">
    <property type="term" value="P:response to tellurium ion"/>
    <property type="evidence" value="ECO:0007669"/>
    <property type="project" value="InterPro"/>
</dbReference>
<dbReference type="RefSeq" id="WP_064593767.1">
    <property type="nucleotide sequence ID" value="NZ_LYRP01000001.1"/>
</dbReference>
<dbReference type="Pfam" id="PF03848">
    <property type="entry name" value="TehB"/>
    <property type="match status" value="1"/>
</dbReference>
<protein>
    <submittedName>
        <fullName evidence="2">Tellurite resistance methyltransferase TehB</fullName>
    </submittedName>
</protein>
<dbReference type="NCBIfam" id="NF008405">
    <property type="entry name" value="PRK11207.1"/>
    <property type="match status" value="1"/>
</dbReference>
<dbReference type="PANTHER" id="PTHR43861">
    <property type="entry name" value="TRANS-ACONITATE 2-METHYLTRANSFERASE-RELATED"/>
    <property type="match status" value="1"/>
</dbReference>
<dbReference type="GO" id="GO:0032259">
    <property type="term" value="P:methylation"/>
    <property type="evidence" value="ECO:0007669"/>
    <property type="project" value="UniProtKB-KW"/>
</dbReference>
<gene>
    <name evidence="2" type="ORF">A9B99_00945</name>
</gene>
<dbReference type="Gene3D" id="3.40.50.150">
    <property type="entry name" value="Vaccinia Virus protein VP39"/>
    <property type="match status" value="1"/>
</dbReference>
<comment type="caution">
    <text evidence="2">The sequence shown here is derived from an EMBL/GenBank/DDBJ whole genome shotgun (WGS) entry which is preliminary data.</text>
</comment>
<dbReference type="GO" id="GO:0008757">
    <property type="term" value="F:S-adenosylmethionine-dependent methyltransferase activity"/>
    <property type="evidence" value="ECO:0007669"/>
    <property type="project" value="InterPro"/>
</dbReference>
<evidence type="ECO:0000313" key="3">
    <source>
        <dbReference type="Proteomes" id="UP000078225"/>
    </source>
</evidence>
<accession>A0A1B7L7G9</accession>
<dbReference type="CDD" id="cd02440">
    <property type="entry name" value="AdoMet_MTases"/>
    <property type="match status" value="1"/>
</dbReference>
<dbReference type="OrthoDB" id="9804312at2"/>
<dbReference type="InterPro" id="IPR004537">
    <property type="entry name" value="Tellurite-R_MeTrfase_TehB"/>
</dbReference>
<keyword evidence="3" id="KW-1185">Reference proteome</keyword>
<proteinExistence type="predicted"/>
<dbReference type="Proteomes" id="UP000078225">
    <property type="component" value="Unassembled WGS sequence"/>
</dbReference>
<evidence type="ECO:0000313" key="2">
    <source>
        <dbReference type="EMBL" id="OAT78334.1"/>
    </source>
</evidence>
<reference evidence="3" key="1">
    <citation type="submission" date="2016-05" db="EMBL/GenBank/DDBJ databases">
        <authorList>
            <person name="Behera P."/>
            <person name="Vaishampayan P."/>
            <person name="Singh N."/>
            <person name="Raina V."/>
            <person name="Suar M."/>
            <person name="Pattnaik A."/>
            <person name="Rastogi G."/>
        </authorList>
    </citation>
    <scope>NUCLEOTIDE SEQUENCE [LARGE SCALE GENOMIC DNA]</scope>
    <source>
        <strain evidence="3">MP23</strain>
    </source>
</reference>
<dbReference type="STRING" id="1691903.A9B99_00945"/>
<dbReference type="EMBL" id="LYRP01000001">
    <property type="protein sequence ID" value="OAT78334.1"/>
    <property type="molecule type" value="Genomic_DNA"/>
</dbReference>
<feature type="domain" description="Tellurite resistance methyltransferase TehB-like" evidence="1">
    <location>
        <begin position="2"/>
        <end position="192"/>
    </location>
</feature>
<name>A0A1B7L7G9_9ENTR</name>
<dbReference type="AlphaFoldDB" id="A0A1B7L7G9"/>
<keyword evidence="2" id="KW-0808">Transferase</keyword>
<dbReference type="NCBIfam" id="TIGR00477">
    <property type="entry name" value="tehB"/>
    <property type="match status" value="1"/>
</dbReference>
<dbReference type="GO" id="GO:0005737">
    <property type="term" value="C:cytoplasm"/>
    <property type="evidence" value="ECO:0007669"/>
    <property type="project" value="InterPro"/>
</dbReference>
<dbReference type="InterPro" id="IPR029063">
    <property type="entry name" value="SAM-dependent_MTases_sf"/>
</dbReference>
<sequence length="196" mass="21779">MRTENYFHDNYGLTLPHSELRSAVPLLKPHSQVLDLGCGNGRNSLYLADAGHQVQAWDKNVASIENLQRIARQEKLGNLEAAVADLNQVSFHGAYDLLLSTVVMMFLEPATIPRLISQMQEATRQGGLNLIVSAMSTADFPCSVGFPFTFKEGELAAYYAGWNLHKYNEDVGELHKTDSNGNRIKLRFATLLAQKV</sequence>
<organism evidence="2 3">
    <name type="scientific">Mangrovibacter phragmitis</name>
    <dbReference type="NCBI Taxonomy" id="1691903"/>
    <lineage>
        <taxon>Bacteria</taxon>
        <taxon>Pseudomonadati</taxon>
        <taxon>Pseudomonadota</taxon>
        <taxon>Gammaproteobacteria</taxon>
        <taxon>Enterobacterales</taxon>
        <taxon>Enterobacteriaceae</taxon>
        <taxon>Mangrovibacter</taxon>
    </lineage>
</organism>
<dbReference type="SUPFAM" id="SSF53335">
    <property type="entry name" value="S-adenosyl-L-methionine-dependent methyltransferases"/>
    <property type="match status" value="1"/>
</dbReference>